<dbReference type="HOGENOM" id="CLU_090484_0_0_1"/>
<dbReference type="PANTHER" id="PTHR46033:SF71">
    <property type="entry name" value="OS11G0534500 PROTEIN"/>
    <property type="match status" value="1"/>
</dbReference>
<dbReference type="InterPro" id="IPR044824">
    <property type="entry name" value="MAIN-like"/>
</dbReference>
<reference evidence="2" key="1">
    <citation type="journal article" date="2009" name="Rice">
        <title>De Novo Next Generation Sequencing of Plant Genomes.</title>
        <authorList>
            <person name="Rounsley S."/>
            <person name="Marri P.R."/>
            <person name="Yu Y."/>
            <person name="He R."/>
            <person name="Sisneros N."/>
            <person name="Goicoechea J.L."/>
            <person name="Lee S.J."/>
            <person name="Angelova A."/>
            <person name="Kudrna D."/>
            <person name="Luo M."/>
            <person name="Affourtit J."/>
            <person name="Desany B."/>
            <person name="Knight J."/>
            <person name="Niazi F."/>
            <person name="Egholm M."/>
            <person name="Wing R.A."/>
        </authorList>
    </citation>
    <scope>NUCLEOTIDE SEQUENCE [LARGE SCALE GENOMIC DNA]</scope>
    <source>
        <strain evidence="2">cv. IRGC 105608</strain>
    </source>
</reference>
<dbReference type="Gramene" id="OBART06G14680.1">
    <property type="protein sequence ID" value="OBART06G14680.1"/>
    <property type="gene ID" value="OBART06G14680"/>
</dbReference>
<accession>A0A0D3GGK1</accession>
<dbReference type="InterPro" id="IPR019557">
    <property type="entry name" value="AminoTfrase-like_pln_mobile"/>
</dbReference>
<reference evidence="2" key="2">
    <citation type="submission" date="2015-03" db="UniProtKB">
        <authorList>
            <consortium name="EnsemblPlants"/>
        </authorList>
    </citation>
    <scope>IDENTIFICATION</scope>
</reference>
<dbReference type="PANTHER" id="PTHR46033">
    <property type="entry name" value="PROTEIN MAIN-LIKE 2"/>
    <property type="match status" value="1"/>
</dbReference>
<dbReference type="AlphaFoldDB" id="A0A0D3GGK1"/>
<dbReference type="Pfam" id="PF10536">
    <property type="entry name" value="PMD"/>
    <property type="match status" value="1"/>
</dbReference>
<dbReference type="STRING" id="65489.A0A0D3GGK1"/>
<dbReference type="PaxDb" id="65489-OBART06G14680.1"/>
<sequence>MKKKRRKNADDTFSVSYSRYLINLSKLRDGFQVMPANPTQHEIDWHTRALILEILGCIVFTDASGDSAIEWQPYNGLIEQMPTQVQNDRAWWFARVPLIYFWVVEFHYPDRVMRQFGRKQMIPPPHPHGEAELRRLWKACDWKKFHAKYVEQYDGANAIIVQEHHPFDPTSLTDYSRWFQENGMFTVFSDSQYLGGLENSIPFPQDNIEWTGYMPSGPPLARIGLHDIKNAAWDIKCCVTNGCKKTGKSILKTCQGNLRDQLGA</sequence>
<keyword evidence="3" id="KW-1185">Reference proteome</keyword>
<organism evidence="2">
    <name type="scientific">Oryza barthii</name>
    <dbReference type="NCBI Taxonomy" id="65489"/>
    <lineage>
        <taxon>Eukaryota</taxon>
        <taxon>Viridiplantae</taxon>
        <taxon>Streptophyta</taxon>
        <taxon>Embryophyta</taxon>
        <taxon>Tracheophyta</taxon>
        <taxon>Spermatophyta</taxon>
        <taxon>Magnoliopsida</taxon>
        <taxon>Liliopsida</taxon>
        <taxon>Poales</taxon>
        <taxon>Poaceae</taxon>
        <taxon>BOP clade</taxon>
        <taxon>Oryzoideae</taxon>
        <taxon>Oryzeae</taxon>
        <taxon>Oryzinae</taxon>
        <taxon>Oryza</taxon>
    </lineage>
</organism>
<name>A0A0D3GGK1_9ORYZ</name>
<feature type="domain" description="Aminotransferase-like plant mobile" evidence="1">
    <location>
        <begin position="65"/>
        <end position="179"/>
    </location>
</feature>
<dbReference type="GO" id="GO:0010073">
    <property type="term" value="P:meristem maintenance"/>
    <property type="evidence" value="ECO:0007669"/>
    <property type="project" value="InterPro"/>
</dbReference>
<evidence type="ECO:0000313" key="2">
    <source>
        <dbReference type="EnsemblPlants" id="OBART06G14680.1"/>
    </source>
</evidence>
<dbReference type="EnsemblPlants" id="OBART06G14680.1">
    <property type="protein sequence ID" value="OBART06G14680.1"/>
    <property type="gene ID" value="OBART06G14680"/>
</dbReference>
<protein>
    <recommendedName>
        <fullName evidence="1">Aminotransferase-like plant mobile domain-containing protein</fullName>
    </recommendedName>
</protein>
<evidence type="ECO:0000313" key="3">
    <source>
        <dbReference type="Proteomes" id="UP000026960"/>
    </source>
</evidence>
<evidence type="ECO:0000259" key="1">
    <source>
        <dbReference type="Pfam" id="PF10536"/>
    </source>
</evidence>
<dbReference type="Proteomes" id="UP000026960">
    <property type="component" value="Chromosome 6"/>
</dbReference>
<proteinExistence type="predicted"/>